<protein>
    <submittedName>
        <fullName evidence="1">Uncharacterized protein</fullName>
    </submittedName>
</protein>
<evidence type="ECO:0000313" key="1">
    <source>
        <dbReference type="EMBL" id="SPS00822.1"/>
    </source>
</evidence>
<dbReference type="AlphaFoldDB" id="A0A375J7W4"/>
<evidence type="ECO:0000313" key="2">
    <source>
        <dbReference type="Proteomes" id="UP000256805"/>
    </source>
</evidence>
<reference evidence="1 2" key="1">
    <citation type="submission" date="2018-01" db="EMBL/GenBank/DDBJ databases">
        <authorList>
            <person name="Gaut B.S."/>
            <person name="Morton B.R."/>
            <person name="Clegg M.T."/>
            <person name="Duvall M.R."/>
        </authorList>
    </citation>
    <scope>NUCLEOTIDE SEQUENCE [LARGE SCALE GENOMIC DNA]</scope>
    <source>
        <strain evidence="1">Cupriavidus taiwanensis cmp 52</strain>
    </source>
</reference>
<gene>
    <name evidence="1" type="ORF">CBM2634_B170149</name>
</gene>
<dbReference type="EMBL" id="OVTA01000040">
    <property type="protein sequence ID" value="SPS00822.1"/>
    <property type="molecule type" value="Genomic_DNA"/>
</dbReference>
<proteinExistence type="predicted"/>
<organism evidence="1 2">
    <name type="scientific">Cupriavidus taiwanensis</name>
    <dbReference type="NCBI Taxonomy" id="164546"/>
    <lineage>
        <taxon>Bacteria</taxon>
        <taxon>Pseudomonadati</taxon>
        <taxon>Pseudomonadota</taxon>
        <taxon>Betaproteobacteria</taxon>
        <taxon>Burkholderiales</taxon>
        <taxon>Burkholderiaceae</taxon>
        <taxon>Cupriavidus</taxon>
    </lineage>
</organism>
<sequence length="77" mass="8556">MPRYQIASRRSGELAHMNTVTPQNAALMEQAAPASRPIVCSLSRLRERVGVRAGVSTKRGLRYATAYPHPLPLSRKR</sequence>
<name>A0A375J7W4_9BURK</name>
<dbReference type="Proteomes" id="UP000256805">
    <property type="component" value="Unassembled WGS sequence"/>
</dbReference>
<accession>A0A375J7W4</accession>